<dbReference type="RefSeq" id="WP_129031044.1">
    <property type="nucleotide sequence ID" value="NZ_QMAP01000022.1"/>
</dbReference>
<gene>
    <name evidence="1" type="ORF">DP130_13775</name>
</gene>
<accession>A0A4Q0VA27</accession>
<dbReference type="AlphaFoldDB" id="A0A4Q0VA27"/>
<name>A0A4Q0VA27_CLOTA</name>
<sequence length="27" mass="3259">MDNYDMLHTQGKEYILSEIELFLQNRG</sequence>
<dbReference type="Proteomes" id="UP000290921">
    <property type="component" value="Unassembled WGS sequence"/>
</dbReference>
<proteinExistence type="predicted"/>
<comment type="caution">
    <text evidence="1">The sequence shown here is derived from an EMBL/GenBank/DDBJ whole genome shotgun (WGS) entry which is preliminary data.</text>
</comment>
<reference evidence="1 2" key="1">
    <citation type="submission" date="2018-06" db="EMBL/GenBank/DDBJ databases">
        <title>Genome conservation of Clostridium tetani.</title>
        <authorList>
            <person name="Bruggemann H."/>
            <person name="Popoff M.R."/>
        </authorList>
    </citation>
    <scope>NUCLEOTIDE SEQUENCE [LARGE SCALE GENOMIC DNA]</scope>
    <source>
        <strain evidence="1 2">2017.061</strain>
    </source>
</reference>
<organism evidence="1 2">
    <name type="scientific">Clostridium tetani</name>
    <dbReference type="NCBI Taxonomy" id="1513"/>
    <lineage>
        <taxon>Bacteria</taxon>
        <taxon>Bacillati</taxon>
        <taxon>Bacillota</taxon>
        <taxon>Clostridia</taxon>
        <taxon>Eubacteriales</taxon>
        <taxon>Clostridiaceae</taxon>
        <taxon>Clostridium</taxon>
    </lineage>
</organism>
<evidence type="ECO:0008006" key="3">
    <source>
        <dbReference type="Google" id="ProtNLM"/>
    </source>
</evidence>
<dbReference type="EMBL" id="QMAP01000022">
    <property type="protein sequence ID" value="RXI44054.1"/>
    <property type="molecule type" value="Genomic_DNA"/>
</dbReference>
<dbReference type="InterPro" id="IPR024269">
    <property type="entry name" value="DUF3791"/>
</dbReference>
<evidence type="ECO:0000313" key="2">
    <source>
        <dbReference type="Proteomes" id="UP000290921"/>
    </source>
</evidence>
<evidence type="ECO:0000313" key="1">
    <source>
        <dbReference type="EMBL" id="RXI44054.1"/>
    </source>
</evidence>
<dbReference type="Pfam" id="PF12668">
    <property type="entry name" value="DUF3791"/>
    <property type="match status" value="1"/>
</dbReference>
<protein>
    <recommendedName>
        <fullName evidence="3">DUF3791 domain-containing protein</fullName>
    </recommendedName>
</protein>